<evidence type="ECO:0000313" key="2">
    <source>
        <dbReference type="Proteomes" id="UP000736672"/>
    </source>
</evidence>
<dbReference type="Proteomes" id="UP000736672">
    <property type="component" value="Unassembled WGS sequence"/>
</dbReference>
<dbReference type="OrthoDB" id="5151590at2759"/>
<gene>
    <name evidence="1" type="ORF">B0J15DRAFT_598431</name>
</gene>
<evidence type="ECO:0000313" key="1">
    <source>
        <dbReference type="EMBL" id="KAH7237952.1"/>
    </source>
</evidence>
<name>A0A9P9GHB5_FUSSL</name>
<dbReference type="AlphaFoldDB" id="A0A9P9GHB5"/>
<dbReference type="EMBL" id="JAGTJS010000022">
    <property type="protein sequence ID" value="KAH7237952.1"/>
    <property type="molecule type" value="Genomic_DNA"/>
</dbReference>
<reference evidence="1" key="1">
    <citation type="journal article" date="2021" name="Nat. Commun.">
        <title>Genetic determinants of endophytism in the Arabidopsis root mycobiome.</title>
        <authorList>
            <person name="Mesny F."/>
            <person name="Miyauchi S."/>
            <person name="Thiergart T."/>
            <person name="Pickel B."/>
            <person name="Atanasova L."/>
            <person name="Karlsson M."/>
            <person name="Huettel B."/>
            <person name="Barry K.W."/>
            <person name="Haridas S."/>
            <person name="Chen C."/>
            <person name="Bauer D."/>
            <person name="Andreopoulos W."/>
            <person name="Pangilinan J."/>
            <person name="LaButti K."/>
            <person name="Riley R."/>
            <person name="Lipzen A."/>
            <person name="Clum A."/>
            <person name="Drula E."/>
            <person name="Henrissat B."/>
            <person name="Kohler A."/>
            <person name="Grigoriev I.V."/>
            <person name="Martin F.M."/>
            <person name="Hacquard S."/>
        </authorList>
    </citation>
    <scope>NUCLEOTIDE SEQUENCE</scope>
    <source>
        <strain evidence="1">FSSC 5 MPI-SDFR-AT-0091</strain>
    </source>
</reference>
<protein>
    <submittedName>
        <fullName evidence="1">Uncharacterized protein</fullName>
    </submittedName>
</protein>
<keyword evidence="2" id="KW-1185">Reference proteome</keyword>
<organism evidence="1 2">
    <name type="scientific">Fusarium solani</name>
    <name type="common">Filamentous fungus</name>
    <dbReference type="NCBI Taxonomy" id="169388"/>
    <lineage>
        <taxon>Eukaryota</taxon>
        <taxon>Fungi</taxon>
        <taxon>Dikarya</taxon>
        <taxon>Ascomycota</taxon>
        <taxon>Pezizomycotina</taxon>
        <taxon>Sordariomycetes</taxon>
        <taxon>Hypocreomycetidae</taxon>
        <taxon>Hypocreales</taxon>
        <taxon>Nectriaceae</taxon>
        <taxon>Fusarium</taxon>
        <taxon>Fusarium solani species complex</taxon>
    </lineage>
</organism>
<comment type="caution">
    <text evidence="1">The sequence shown here is derived from an EMBL/GenBank/DDBJ whole genome shotgun (WGS) entry which is preliminary data.</text>
</comment>
<accession>A0A9P9GHB5</accession>
<sequence>MERPKLDKEKAKIRLRWASAWLPEVEELMEMINSDEVSIQNKSCNPQAYAFRHAYEKYNKEVVNKGDHVKPTISQIKQEERIYVLER</sequence>
<proteinExistence type="predicted"/>